<dbReference type="PANTHER" id="PTHR47473:SF1">
    <property type="entry name" value="METHYLTRANSFERASE DOMAIN-CONTAINING PROTEIN"/>
    <property type="match status" value="1"/>
</dbReference>
<keyword evidence="1" id="KW-0812">Transmembrane</keyword>
<protein>
    <recommendedName>
        <fullName evidence="2">Methyltransferase type 12 domain-containing protein</fullName>
    </recommendedName>
</protein>
<dbReference type="CDD" id="cd02440">
    <property type="entry name" value="AdoMet_MTases"/>
    <property type="match status" value="1"/>
</dbReference>
<dbReference type="Gene3D" id="3.40.50.150">
    <property type="entry name" value="Vaccinia Virus protein VP39"/>
    <property type="match status" value="1"/>
</dbReference>
<dbReference type="InterPro" id="IPR021829">
    <property type="entry name" value="DUF3419"/>
</dbReference>
<reference evidence="3" key="1">
    <citation type="submission" date="2021-01" db="EMBL/GenBank/DDBJ databases">
        <authorList>
            <person name="Corre E."/>
            <person name="Pelletier E."/>
            <person name="Niang G."/>
            <person name="Scheremetjew M."/>
            <person name="Finn R."/>
            <person name="Kale V."/>
            <person name="Holt S."/>
            <person name="Cochrane G."/>
            <person name="Meng A."/>
            <person name="Brown T."/>
            <person name="Cohen L."/>
        </authorList>
    </citation>
    <scope>NUCLEOTIDE SEQUENCE</scope>
    <source>
        <strain evidence="3">379</strain>
    </source>
</reference>
<keyword evidence="1" id="KW-1133">Transmembrane helix</keyword>
<dbReference type="EMBL" id="HBIR01015333">
    <property type="protein sequence ID" value="CAE0540044.1"/>
    <property type="molecule type" value="Transcribed_RNA"/>
</dbReference>
<dbReference type="InterPro" id="IPR013217">
    <property type="entry name" value="Methyltransf_12"/>
</dbReference>
<accession>A0A7S3RZX2</accession>
<evidence type="ECO:0000313" key="3">
    <source>
        <dbReference type="EMBL" id="CAE0540044.1"/>
    </source>
</evidence>
<feature type="domain" description="Methyltransferase type 12" evidence="2">
    <location>
        <begin position="816"/>
        <end position="919"/>
    </location>
</feature>
<gene>
    <name evidence="3" type="ORF">EHUX00137_LOCUS11362</name>
</gene>
<feature type="transmembrane region" description="Helical" evidence="1">
    <location>
        <begin position="6"/>
        <end position="28"/>
    </location>
</feature>
<evidence type="ECO:0000256" key="1">
    <source>
        <dbReference type="SAM" id="Phobius"/>
    </source>
</evidence>
<dbReference type="Pfam" id="PF11899">
    <property type="entry name" value="DUF3419"/>
    <property type="match status" value="1"/>
</dbReference>
<name>A0A7S3RZX2_EMIHU</name>
<dbReference type="SUPFAM" id="SSF53335">
    <property type="entry name" value="S-adenosyl-L-methionine-dependent methyltransferases"/>
    <property type="match status" value="1"/>
</dbReference>
<feature type="transmembrane region" description="Helical" evidence="1">
    <location>
        <begin position="271"/>
        <end position="293"/>
    </location>
</feature>
<feature type="transmembrane region" description="Helical" evidence="1">
    <location>
        <begin position="40"/>
        <end position="61"/>
    </location>
</feature>
<proteinExistence type="predicted"/>
<dbReference type="PANTHER" id="PTHR47473">
    <property type="entry name" value="BTA1P"/>
    <property type="match status" value="1"/>
</dbReference>
<feature type="transmembrane region" description="Helical" evidence="1">
    <location>
        <begin position="131"/>
        <end position="151"/>
    </location>
</feature>
<organism evidence="3">
    <name type="scientific">Emiliania huxleyi</name>
    <name type="common">Coccolithophore</name>
    <name type="synonym">Pontosphaera huxleyi</name>
    <dbReference type="NCBI Taxonomy" id="2903"/>
    <lineage>
        <taxon>Eukaryota</taxon>
        <taxon>Haptista</taxon>
        <taxon>Haptophyta</taxon>
        <taxon>Prymnesiophyceae</taxon>
        <taxon>Isochrysidales</taxon>
        <taxon>Noelaerhabdaceae</taxon>
        <taxon>Emiliania</taxon>
    </lineage>
</organism>
<dbReference type="Pfam" id="PF08242">
    <property type="entry name" value="Methyltransf_12"/>
    <property type="match status" value="1"/>
</dbReference>
<keyword evidence="1" id="KW-0472">Membrane</keyword>
<dbReference type="AlphaFoldDB" id="A0A7S3RZX2"/>
<evidence type="ECO:0000259" key="2">
    <source>
        <dbReference type="Pfam" id="PF08242"/>
    </source>
</evidence>
<feature type="transmembrane region" description="Helical" evidence="1">
    <location>
        <begin position="204"/>
        <end position="225"/>
    </location>
</feature>
<dbReference type="InterPro" id="IPR029063">
    <property type="entry name" value="SAM-dependent_MTases_sf"/>
</dbReference>
<sequence length="1003" mass="111099">MSIEASALALYGAVNVGVYAFGAAFLVSRHRPLADQRRQLSWLLTTFAALVVTVVGSYYAFGAWWQGVSSAVELYRPSDPMQWLRPSGGGAPEEPVSRHLCLFFLAYCGVDSVLGALHYPEQIDVGYYHHALYSVLLCYLLHTRQTLLFAICGVEELPTLLVGGNHLLGDGGNPRFGVGVVFFLTRVSYHCWITARALDRLDPLLYWVSSVLLITHVGWFQSYLAKGSLPSKRQSRAAARVATGGSTGMQGGASAGPLHERALWSMATRHLLVFVAMLVGQALLHSTLTARVLRAAMQPPAADGERGGEWCRAAAWAAYVCVGNLLVVAYTVRRLARALRDVYTANFISDSLVARRIIYNISWEDPAVEVAELRLGQRDVILTIASAGCNVLDYLIEKPAGIVAADLNEAQLALLDLKLASLAALDHAAFFALWARSDAAVFEASYAARLRPLLQLDSSRAFWDTNGELFASNLFFAGSAGFGARLLRLALRGCGALDAVVRGMRRGQAPDPRGWGMRIFTLCLSQMWLWRLLAPLGGVPTSQIDLLRRTPSVWISRVCEVFCSRMWRADNYFYYAYAVGRWDPHCCPRYLRPEHYEALRSSAHRVALHHGPLASAAASRDDFTVASLLDSMDWMGDEQIAEQLAALLPHMAPAGRLFWRSFGVAVHSPVRMRPTHRALAATTPAPTTPFRLDDLQVLAQLRPTLVPEQDRVGWYLSQWVARAHPPDAPVADPAEPSGFRRFLCVGSGYAPSNTLVDDAAVCLQLARHALRTSKDVAAFYREQGPRYDGFREALLPGRERLMRFGLPWQRRPAAWLSVGCGTARDLEYVLGHVRECGTRLWLLDLSPELLAVAQQRVDRLGLAHQVTLLVGDVNDETLPGLPPRGSLDLVSCSYCLSMIPRWRTALSAMVRALRVGGQLALVDFTCRSDAPNHWSQKLNQWWFANDGVFLSREHTAALQQHGALRTLWFHESERRVVYTPLHATTYLYVGLKVSDVVVEFDWS</sequence>
<feature type="transmembrane region" description="Helical" evidence="1">
    <location>
        <begin position="313"/>
        <end position="332"/>
    </location>
</feature>